<protein>
    <submittedName>
        <fullName evidence="1">Uncharacterized protein</fullName>
    </submittedName>
</protein>
<dbReference type="Proteomes" id="UP001161325">
    <property type="component" value="Unassembled WGS sequence"/>
</dbReference>
<accession>A0AA37V3G6</accession>
<gene>
    <name evidence="1" type="ORF">rosag_32400</name>
</gene>
<dbReference type="EMBL" id="BRXS01000005">
    <property type="protein sequence ID" value="GLC26727.1"/>
    <property type="molecule type" value="Genomic_DNA"/>
</dbReference>
<proteinExistence type="predicted"/>
<reference evidence="1" key="1">
    <citation type="submission" date="2022-08" db="EMBL/GenBank/DDBJ databases">
        <title>Draft genome sequencing of Roseisolibacter agri AW1220.</title>
        <authorList>
            <person name="Tobiishi Y."/>
            <person name="Tonouchi A."/>
        </authorList>
    </citation>
    <scope>NUCLEOTIDE SEQUENCE</scope>
    <source>
        <strain evidence="1">AW1220</strain>
    </source>
</reference>
<name>A0AA37V3G6_9BACT</name>
<dbReference type="AlphaFoldDB" id="A0AA37V3G6"/>
<dbReference type="RefSeq" id="WP_284351182.1">
    <property type="nucleotide sequence ID" value="NZ_BRXS01000005.1"/>
</dbReference>
<sequence length="136" mass="14571">MLQIVIVVTLLVVAGTFAAVSSRTISAAAQRDELGRHRFLSAFNAHRLPAELLIQAYDALTRRVSPPGVAIGPATQLAADLGFSRMDAEDVALLIAARCQGRIPTAHDLDQLDESVRTVEDLLSFLHPFVAVPMAA</sequence>
<evidence type="ECO:0000313" key="2">
    <source>
        <dbReference type="Proteomes" id="UP001161325"/>
    </source>
</evidence>
<keyword evidence="2" id="KW-1185">Reference proteome</keyword>
<comment type="caution">
    <text evidence="1">The sequence shown here is derived from an EMBL/GenBank/DDBJ whole genome shotgun (WGS) entry which is preliminary data.</text>
</comment>
<organism evidence="1 2">
    <name type="scientific">Roseisolibacter agri</name>
    <dbReference type="NCBI Taxonomy" id="2014610"/>
    <lineage>
        <taxon>Bacteria</taxon>
        <taxon>Pseudomonadati</taxon>
        <taxon>Gemmatimonadota</taxon>
        <taxon>Gemmatimonadia</taxon>
        <taxon>Gemmatimonadales</taxon>
        <taxon>Gemmatimonadaceae</taxon>
        <taxon>Roseisolibacter</taxon>
    </lineage>
</organism>
<evidence type="ECO:0000313" key="1">
    <source>
        <dbReference type="EMBL" id="GLC26727.1"/>
    </source>
</evidence>